<dbReference type="AlphaFoldDB" id="A0A150L6S4"/>
<proteinExistence type="predicted"/>
<gene>
    <name evidence="1" type="ORF">B4135_4164</name>
</gene>
<protein>
    <submittedName>
        <fullName evidence="1">Uncharacterized protein</fullName>
    </submittedName>
</protein>
<organism evidence="1 2">
    <name type="scientific">Caldibacillus debilis</name>
    <dbReference type="NCBI Taxonomy" id="301148"/>
    <lineage>
        <taxon>Bacteria</taxon>
        <taxon>Bacillati</taxon>
        <taxon>Bacillota</taxon>
        <taxon>Bacilli</taxon>
        <taxon>Bacillales</taxon>
        <taxon>Bacillaceae</taxon>
        <taxon>Caldibacillus</taxon>
    </lineage>
</organism>
<reference evidence="1 2" key="1">
    <citation type="submission" date="2016-01" db="EMBL/GenBank/DDBJ databases">
        <title>Draft Genome Sequences of Seven Thermophilic Sporeformers Isolated from Foods.</title>
        <authorList>
            <person name="Berendsen E.M."/>
            <person name="Wells-Bennik M.H."/>
            <person name="Krawcyk A.O."/>
            <person name="De Jong A."/>
            <person name="Holsappel S."/>
            <person name="Eijlander R.T."/>
            <person name="Kuipers O.P."/>
        </authorList>
    </citation>
    <scope>NUCLEOTIDE SEQUENCE [LARGE SCALE GENOMIC DNA]</scope>
    <source>
        <strain evidence="1 2">B4135</strain>
    </source>
</reference>
<dbReference type="EMBL" id="LQYT01000143">
    <property type="protein sequence ID" value="KYD08008.1"/>
    <property type="molecule type" value="Genomic_DNA"/>
</dbReference>
<sequence length="44" mass="5100">MRRRGGMFSHEWPPQGHPSDLPLILMDFPLILRNSFANLYEDGS</sequence>
<dbReference type="Proteomes" id="UP000075683">
    <property type="component" value="Unassembled WGS sequence"/>
</dbReference>
<comment type="caution">
    <text evidence="1">The sequence shown here is derived from an EMBL/GenBank/DDBJ whole genome shotgun (WGS) entry which is preliminary data.</text>
</comment>
<accession>A0A150L6S4</accession>
<evidence type="ECO:0000313" key="1">
    <source>
        <dbReference type="EMBL" id="KYD08008.1"/>
    </source>
</evidence>
<evidence type="ECO:0000313" key="2">
    <source>
        <dbReference type="Proteomes" id="UP000075683"/>
    </source>
</evidence>
<name>A0A150L6S4_9BACI</name>